<comment type="caution">
    <text evidence="11">The sequence shown here is derived from an EMBL/GenBank/DDBJ whole genome shotgun (WGS) entry which is preliminary data.</text>
</comment>
<feature type="transmembrane region" description="Helical" evidence="9">
    <location>
        <begin position="89"/>
        <end position="109"/>
    </location>
</feature>
<reference evidence="11" key="1">
    <citation type="submission" date="2023-02" db="EMBL/GenBank/DDBJ databases">
        <title>Description of Roseinatronobacter alkalisoli sp. nov., an alkaliphilic bacerium isolated from soda soil.</title>
        <authorList>
            <person name="Wei W."/>
        </authorList>
    </citation>
    <scope>NUCLEOTIDE SEQUENCE</scope>
    <source>
        <strain evidence="11">HJB301</strain>
    </source>
</reference>
<comment type="similarity">
    <text evidence="8 9">Belongs to the TRAP transporter small permease family.</text>
</comment>
<keyword evidence="4 9" id="KW-0997">Cell inner membrane</keyword>
<feature type="transmembrane region" description="Helical" evidence="9">
    <location>
        <begin position="129"/>
        <end position="148"/>
    </location>
</feature>
<keyword evidence="12" id="KW-1185">Reference proteome</keyword>
<evidence type="ECO:0000256" key="2">
    <source>
        <dbReference type="ARBA" id="ARBA00022448"/>
    </source>
</evidence>
<evidence type="ECO:0000256" key="7">
    <source>
        <dbReference type="ARBA" id="ARBA00023136"/>
    </source>
</evidence>
<evidence type="ECO:0000259" key="10">
    <source>
        <dbReference type="Pfam" id="PF04290"/>
    </source>
</evidence>
<evidence type="ECO:0000256" key="6">
    <source>
        <dbReference type="ARBA" id="ARBA00022989"/>
    </source>
</evidence>
<protein>
    <recommendedName>
        <fullName evidence="9">TRAP transporter small permease protein</fullName>
    </recommendedName>
</protein>
<comment type="subcellular location">
    <subcellularLocation>
        <location evidence="1 9">Cell inner membrane</location>
        <topology evidence="1 9">Multi-pass membrane protein</topology>
    </subcellularLocation>
</comment>
<keyword evidence="6 9" id="KW-1133">Transmembrane helix</keyword>
<evidence type="ECO:0000256" key="8">
    <source>
        <dbReference type="ARBA" id="ARBA00038436"/>
    </source>
</evidence>
<feature type="transmembrane region" description="Helical" evidence="9">
    <location>
        <begin position="12"/>
        <end position="38"/>
    </location>
</feature>
<keyword evidence="3" id="KW-1003">Cell membrane</keyword>
<dbReference type="Proteomes" id="UP001431784">
    <property type="component" value="Unassembled WGS sequence"/>
</dbReference>
<dbReference type="InterPro" id="IPR055348">
    <property type="entry name" value="DctQ"/>
</dbReference>
<dbReference type="PANTHER" id="PTHR35011:SF2">
    <property type="entry name" value="2,3-DIKETO-L-GULONATE TRAP TRANSPORTER SMALL PERMEASE PROTEIN YIAM"/>
    <property type="match status" value="1"/>
</dbReference>
<dbReference type="PANTHER" id="PTHR35011">
    <property type="entry name" value="2,3-DIKETO-L-GULONATE TRAP TRANSPORTER SMALL PERMEASE PROTEIN YIAM"/>
    <property type="match status" value="1"/>
</dbReference>
<evidence type="ECO:0000313" key="12">
    <source>
        <dbReference type="Proteomes" id="UP001431784"/>
    </source>
</evidence>
<evidence type="ECO:0000256" key="1">
    <source>
        <dbReference type="ARBA" id="ARBA00004429"/>
    </source>
</evidence>
<evidence type="ECO:0000256" key="4">
    <source>
        <dbReference type="ARBA" id="ARBA00022519"/>
    </source>
</evidence>
<gene>
    <name evidence="11" type="ORF">PUT78_02405</name>
</gene>
<keyword evidence="5 9" id="KW-0812">Transmembrane</keyword>
<keyword evidence="7 9" id="KW-0472">Membrane</keyword>
<evidence type="ECO:0000256" key="5">
    <source>
        <dbReference type="ARBA" id="ARBA00022692"/>
    </source>
</evidence>
<evidence type="ECO:0000256" key="9">
    <source>
        <dbReference type="RuleBase" id="RU369079"/>
    </source>
</evidence>
<keyword evidence="2 9" id="KW-0813">Transport</keyword>
<proteinExistence type="inferred from homology"/>
<feature type="domain" description="Tripartite ATP-independent periplasmic transporters DctQ component" evidence="10">
    <location>
        <begin position="26"/>
        <end position="155"/>
    </location>
</feature>
<comment type="function">
    <text evidence="9">Part of the tripartite ATP-independent periplasmic (TRAP) transport system.</text>
</comment>
<organism evidence="11 12">
    <name type="scientific">Roseinatronobacter alkalisoli</name>
    <dbReference type="NCBI Taxonomy" id="3028235"/>
    <lineage>
        <taxon>Bacteria</taxon>
        <taxon>Pseudomonadati</taxon>
        <taxon>Pseudomonadota</taxon>
        <taxon>Alphaproteobacteria</taxon>
        <taxon>Rhodobacterales</taxon>
        <taxon>Paracoccaceae</taxon>
        <taxon>Roseinatronobacter</taxon>
    </lineage>
</organism>
<evidence type="ECO:0000256" key="3">
    <source>
        <dbReference type="ARBA" id="ARBA00022475"/>
    </source>
</evidence>
<comment type="subunit">
    <text evidence="9">The complex comprises the extracytoplasmic solute receptor protein and the two transmembrane proteins.</text>
</comment>
<evidence type="ECO:0000313" key="11">
    <source>
        <dbReference type="EMBL" id="MDD7969939.1"/>
    </source>
</evidence>
<dbReference type="InterPro" id="IPR007387">
    <property type="entry name" value="TRAP_DctQ"/>
</dbReference>
<sequence>MKYLARLELLAVRLGEFALVALLAGMTVMVFGNVVLRYGFNSGWNFSEEMSRYFFVWLAFIGAILAFREYNHIGVETVVRMFGPVGRRVCLALTNLVILLCASVLFWGTWVQHPINASMTAPVVGLRMIWVYGITYVTGGCIALMALLRIVRAITGRTPPHEMARFTGEYEEVEQKEQR</sequence>
<feature type="transmembrane region" description="Helical" evidence="9">
    <location>
        <begin position="50"/>
        <end position="68"/>
    </location>
</feature>
<dbReference type="Pfam" id="PF04290">
    <property type="entry name" value="DctQ"/>
    <property type="match status" value="1"/>
</dbReference>
<name>A0ABT5T4G2_9RHOB</name>
<dbReference type="RefSeq" id="WP_274350484.1">
    <property type="nucleotide sequence ID" value="NZ_JAQZSM010000002.1"/>
</dbReference>
<accession>A0ABT5T4G2</accession>
<dbReference type="EMBL" id="JAQZSM010000002">
    <property type="protein sequence ID" value="MDD7969939.1"/>
    <property type="molecule type" value="Genomic_DNA"/>
</dbReference>